<evidence type="ECO:0000313" key="5">
    <source>
        <dbReference type="EMBL" id="STQ86967.1"/>
    </source>
</evidence>
<reference evidence="5 6" key="1">
    <citation type="submission" date="2018-06" db="EMBL/GenBank/DDBJ databases">
        <authorList>
            <consortium name="Pathogen Informatics"/>
            <person name="Doyle S."/>
        </authorList>
    </citation>
    <scope>NUCLEOTIDE SEQUENCE [LARGE SCALE GENOMIC DNA]</scope>
    <source>
        <strain evidence="5 6">NCTC12714</strain>
    </source>
</reference>
<evidence type="ECO:0000256" key="3">
    <source>
        <dbReference type="ARBA" id="ARBA00023315"/>
    </source>
</evidence>
<dbReference type="GO" id="GO:0016746">
    <property type="term" value="F:acyltransferase activity"/>
    <property type="evidence" value="ECO:0007669"/>
    <property type="project" value="UniProtKB-KW"/>
</dbReference>
<gene>
    <name evidence="5" type="ORF">NCTC12714_01778</name>
</gene>
<feature type="transmembrane region" description="Helical" evidence="4">
    <location>
        <begin position="227"/>
        <end position="247"/>
    </location>
</feature>
<evidence type="ECO:0000256" key="4">
    <source>
        <dbReference type="SAM" id="Phobius"/>
    </source>
</evidence>
<dbReference type="PANTHER" id="PTHR43300">
    <property type="entry name" value="ACETYLTRANSFERASE"/>
    <property type="match status" value="1"/>
</dbReference>
<keyword evidence="4" id="KW-1133">Transmembrane helix</keyword>
<organism evidence="5 6">
    <name type="scientific">Helicobacter muridarum</name>
    <dbReference type="NCBI Taxonomy" id="216"/>
    <lineage>
        <taxon>Bacteria</taxon>
        <taxon>Pseudomonadati</taxon>
        <taxon>Campylobacterota</taxon>
        <taxon>Epsilonproteobacteria</taxon>
        <taxon>Campylobacterales</taxon>
        <taxon>Helicobacteraceae</taxon>
        <taxon>Helicobacter</taxon>
    </lineage>
</organism>
<dbReference type="InterPro" id="IPR011004">
    <property type="entry name" value="Trimer_LpxA-like_sf"/>
</dbReference>
<dbReference type="InterPro" id="IPR050179">
    <property type="entry name" value="Trans_hexapeptide_repeat"/>
</dbReference>
<accession>A0A377PWL5</accession>
<sequence>MGFYTKEELLTLGLSSVGDNVLISKKASIYSPQTISIASNVRIDDFVILSGKIEIANFVHIGAFSALIGGMEGIVIEDFVGISIGCKIFASSDDFSGGSLSNPMIPNEFKNVCSAKVVLQRHSLLGSGSVILPTSKGLAQGVSVGALSLVMRPNKPFGIYFGSPAKRIMERDKNILLLEEEFLKTKALNLSDNKKDCTSLINMESNMQILGRGGGEQYSVILHLLKFVVMIVIFYVHRFVFILVYMARLLKC</sequence>
<keyword evidence="3" id="KW-0012">Acyltransferase</keyword>
<comment type="similarity">
    <text evidence="1">Belongs to the transferase hexapeptide repeat family.</text>
</comment>
<keyword evidence="4" id="KW-0812">Transmembrane</keyword>
<dbReference type="AlphaFoldDB" id="A0A377PWL5"/>
<name>A0A377PWL5_9HELI</name>
<evidence type="ECO:0000256" key="2">
    <source>
        <dbReference type="ARBA" id="ARBA00022679"/>
    </source>
</evidence>
<dbReference type="Proteomes" id="UP000255139">
    <property type="component" value="Unassembled WGS sequence"/>
</dbReference>
<dbReference type="Gene3D" id="2.160.10.10">
    <property type="entry name" value="Hexapeptide repeat proteins"/>
    <property type="match status" value="1"/>
</dbReference>
<dbReference type="SUPFAM" id="SSF51161">
    <property type="entry name" value="Trimeric LpxA-like enzymes"/>
    <property type="match status" value="1"/>
</dbReference>
<evidence type="ECO:0000256" key="1">
    <source>
        <dbReference type="ARBA" id="ARBA00007274"/>
    </source>
</evidence>
<dbReference type="RefSeq" id="WP_201273584.1">
    <property type="nucleotide sequence ID" value="NZ_JRPD02000048.1"/>
</dbReference>
<dbReference type="EMBL" id="UGJE01000002">
    <property type="protein sequence ID" value="STQ86967.1"/>
    <property type="molecule type" value="Genomic_DNA"/>
</dbReference>
<keyword evidence="2 5" id="KW-0808">Transferase</keyword>
<dbReference type="PANTHER" id="PTHR43300:SF12">
    <property type="entry name" value="CHLORAMPHENICOL ACETYLTRANSFERASE"/>
    <property type="match status" value="1"/>
</dbReference>
<protein>
    <submittedName>
        <fullName evidence="5">Transferase hexapeptide repeat containing protein</fullName>
    </submittedName>
</protein>
<evidence type="ECO:0000313" key="6">
    <source>
        <dbReference type="Proteomes" id="UP000255139"/>
    </source>
</evidence>
<keyword evidence="6" id="KW-1185">Reference proteome</keyword>
<proteinExistence type="inferred from homology"/>
<keyword evidence="4" id="KW-0472">Membrane</keyword>